<gene>
    <name evidence="5" type="ORF">BRAA06T25160Z</name>
    <name evidence="4" type="ORF">BRAPAZ1V2_A06P21860.2</name>
</gene>
<evidence type="ECO:0000313" key="5">
    <source>
        <dbReference type="EMBL" id="VDC66620.1"/>
    </source>
</evidence>
<proteinExistence type="inferred from homology"/>
<dbReference type="GO" id="GO:0035251">
    <property type="term" value="F:UDP-glucosyltransferase activity"/>
    <property type="evidence" value="ECO:0007669"/>
    <property type="project" value="UniProtKB-ARBA"/>
</dbReference>
<keyword evidence="2" id="KW-0328">Glycosyltransferase</keyword>
<dbReference type="EMBL" id="LR031569">
    <property type="protein sequence ID" value="VDC66620.1"/>
    <property type="molecule type" value="Genomic_DNA"/>
</dbReference>
<evidence type="ECO:0000256" key="2">
    <source>
        <dbReference type="ARBA" id="ARBA00022676"/>
    </source>
</evidence>
<reference evidence="5" key="1">
    <citation type="submission" date="2018-11" db="EMBL/GenBank/DDBJ databases">
        <authorList>
            <consortium name="Genoscope - CEA"/>
            <person name="William W."/>
        </authorList>
    </citation>
    <scope>NUCLEOTIDE SEQUENCE</scope>
</reference>
<accession>A0A3P5Z0A9</accession>
<dbReference type="Gramene" id="A06p21860.2_BraZ1">
    <property type="protein sequence ID" value="A06p21860.2_BraZ1.CDS"/>
    <property type="gene ID" value="A06g21860.2_BraZ1"/>
</dbReference>
<dbReference type="FunFam" id="3.40.50.2000:FF:000040">
    <property type="entry name" value="UDP-glycosyltransferase 76C1"/>
    <property type="match status" value="1"/>
</dbReference>
<dbReference type="SUPFAM" id="SSF53756">
    <property type="entry name" value="UDP-Glycosyltransferase/glycogen phosphorylase"/>
    <property type="match status" value="1"/>
</dbReference>
<dbReference type="Gene3D" id="3.40.50.2000">
    <property type="entry name" value="Glycogen Phosphorylase B"/>
    <property type="match status" value="2"/>
</dbReference>
<dbReference type="AlphaFoldDB" id="A0A3P5Z0A9"/>
<evidence type="ECO:0000313" key="4">
    <source>
        <dbReference type="EMBL" id="CAG7869946.1"/>
    </source>
</evidence>
<evidence type="ECO:0000256" key="1">
    <source>
        <dbReference type="ARBA" id="ARBA00009995"/>
    </source>
</evidence>
<dbReference type="PANTHER" id="PTHR11926:SF913">
    <property type="entry name" value="UDP-GLYCOSYLTRANSFERASE SUPERFAMILY PROTEIN-RELATED"/>
    <property type="match status" value="1"/>
</dbReference>
<dbReference type="EMBL" id="LS974622">
    <property type="protein sequence ID" value="CAG7869946.1"/>
    <property type="molecule type" value="Genomic_DNA"/>
</dbReference>
<evidence type="ECO:0008006" key="6">
    <source>
        <dbReference type="Google" id="ProtNLM"/>
    </source>
</evidence>
<keyword evidence="3" id="KW-0808">Transferase</keyword>
<dbReference type="CDD" id="cd03784">
    <property type="entry name" value="GT1_Gtf-like"/>
    <property type="match status" value="1"/>
</dbReference>
<comment type="similarity">
    <text evidence="1">Belongs to the UDP-glycosyltransferase family.</text>
</comment>
<protein>
    <recommendedName>
        <fullName evidence="6">Glycosyltransferase</fullName>
    </recommendedName>
</protein>
<dbReference type="Proteomes" id="UP000694005">
    <property type="component" value="Chromosome A06"/>
</dbReference>
<evidence type="ECO:0000256" key="3">
    <source>
        <dbReference type="ARBA" id="ARBA00022679"/>
    </source>
</evidence>
<dbReference type="Pfam" id="PF00201">
    <property type="entry name" value="UDPGT"/>
    <property type="match status" value="1"/>
</dbReference>
<organism evidence="5">
    <name type="scientific">Brassica campestris</name>
    <name type="common">Field mustard</name>
    <dbReference type="NCBI Taxonomy" id="3711"/>
    <lineage>
        <taxon>Eukaryota</taxon>
        <taxon>Viridiplantae</taxon>
        <taxon>Streptophyta</taxon>
        <taxon>Embryophyta</taxon>
        <taxon>Tracheophyta</taxon>
        <taxon>Spermatophyta</taxon>
        <taxon>Magnoliopsida</taxon>
        <taxon>eudicotyledons</taxon>
        <taxon>Gunneridae</taxon>
        <taxon>Pentapetalae</taxon>
        <taxon>rosids</taxon>
        <taxon>malvids</taxon>
        <taxon>Brassicales</taxon>
        <taxon>Brassicaceae</taxon>
        <taxon>Brassiceae</taxon>
        <taxon>Brassica</taxon>
    </lineage>
</organism>
<dbReference type="PANTHER" id="PTHR11926">
    <property type="entry name" value="GLUCOSYL/GLUCURONOSYL TRANSFERASES"/>
    <property type="match status" value="1"/>
</dbReference>
<dbReference type="InterPro" id="IPR002213">
    <property type="entry name" value="UDP_glucos_trans"/>
</dbReference>
<name>A0A3P5Z0A9_BRACM</name>
<sequence length="464" mass="51646">MEKGEAMGKKREKRRIVLVPLTLHGHLTPILQLGKALSLKGFSITVFQGQFNRVNTSSPHYSGFQFLDVTGSLPESELMRLSPVEFLMKQNKMSEANFKTSIGQLLVQQGNDIACIIYDEFMSFCGATAEEYKLPSFIFTAASATHKACQVFLSKLNAKKFLMEMEDPGVQDTVVEALHPIRYKDLPTSGFGPLESFLESCRVVNKRTGSGIILNTASCLESSSLSWMQRELGIPMYALGPLHALAKAVKSSLLEEDRGCLEWLNKQKPRSVIYISLGSLGSMEIKDVLEMASGLYNSNQPFLWVIRPGSIVGSEIESLPEEVNKKVSERGYIVEWAPQNEVLGHPAVGGFWSHCGWNSILESIEEGVPFICRPFQGEQKLNAMYLESVWRIGIQLGGEVERGKVERAVKRLIVDKEGANMRRRALDLKEMIKASVRIGGSSYNAFDELVKYLKAGTEEAEPHV</sequence>